<dbReference type="InterPro" id="IPR006527">
    <property type="entry name" value="F-box-assoc_dom_typ1"/>
</dbReference>
<name>R0GDW9_9BRAS</name>
<dbReference type="KEGG" id="crb:17896497"/>
<gene>
    <name evidence="2" type="ORF">CARUB_v10021311mg</name>
</gene>
<dbReference type="OrthoDB" id="1867629at2759"/>
<keyword evidence="3" id="KW-1185">Reference proteome</keyword>
<organism evidence="2 3">
    <name type="scientific">Capsella rubella</name>
    <dbReference type="NCBI Taxonomy" id="81985"/>
    <lineage>
        <taxon>Eukaryota</taxon>
        <taxon>Viridiplantae</taxon>
        <taxon>Streptophyta</taxon>
        <taxon>Embryophyta</taxon>
        <taxon>Tracheophyta</taxon>
        <taxon>Spermatophyta</taxon>
        <taxon>Magnoliopsida</taxon>
        <taxon>eudicotyledons</taxon>
        <taxon>Gunneridae</taxon>
        <taxon>Pentapetalae</taxon>
        <taxon>rosids</taxon>
        <taxon>malvids</taxon>
        <taxon>Brassicales</taxon>
        <taxon>Brassicaceae</taxon>
        <taxon>Camelineae</taxon>
        <taxon>Capsella</taxon>
    </lineage>
</organism>
<dbReference type="AlphaFoldDB" id="R0GDW9"/>
<dbReference type="InterPro" id="IPR017451">
    <property type="entry name" value="F-box-assoc_interact_dom"/>
</dbReference>
<protein>
    <recommendedName>
        <fullName evidence="1">F-box domain-containing protein</fullName>
    </recommendedName>
</protein>
<dbReference type="NCBIfam" id="TIGR01640">
    <property type="entry name" value="F_box_assoc_1"/>
    <property type="match status" value="1"/>
</dbReference>
<dbReference type="SMART" id="SM00256">
    <property type="entry name" value="FBOX"/>
    <property type="match status" value="1"/>
</dbReference>
<sequence length="352" mass="40622">MMSNLPQDLLEEILYRVPATCLKRIRPTCKRWYALFKDQRFCNNHFHKAPKQYRILMLKETRVSILNFNTKFIGTSLVLKNTTFNPEQVCIDRVCHCDGLLLCTTKDNRLVVWNPCLGETWCIQPRTCNKISSFALGYEENKSCPSYKILINWYKQNSQAMYEIYEFSSDSWKVLDDVGLDCVIFTNIGASLKGNTYFIAEYTLGGCLVCFDFTSERLKRLCLPPSSYHGCMALSVVGEVEQLSLLNRNWSLSKVEIWVTNNIDTSTEAALLWTKSFAVDFSVLGYCFSGFICFFNNEGTKLNVCINARFGTSMKMVHIKDNEDYHIIDSTYEERAWAGFFSYVPSLVKLRM</sequence>
<dbReference type="PROSITE" id="PS50181">
    <property type="entry name" value="FBOX"/>
    <property type="match status" value="1"/>
</dbReference>
<dbReference type="Gene3D" id="1.20.1280.50">
    <property type="match status" value="1"/>
</dbReference>
<dbReference type="PANTHER" id="PTHR31672">
    <property type="entry name" value="BNACNNG10540D PROTEIN"/>
    <property type="match status" value="1"/>
</dbReference>
<feature type="domain" description="F-box" evidence="1">
    <location>
        <begin position="1"/>
        <end position="49"/>
    </location>
</feature>
<dbReference type="InterPro" id="IPR001810">
    <property type="entry name" value="F-box_dom"/>
</dbReference>
<proteinExistence type="predicted"/>
<reference evidence="3" key="1">
    <citation type="journal article" date="2013" name="Nat. Genet.">
        <title>The Capsella rubella genome and the genomic consequences of rapid mating system evolution.</title>
        <authorList>
            <person name="Slotte T."/>
            <person name="Hazzouri K.M."/>
            <person name="Agren J.A."/>
            <person name="Koenig D."/>
            <person name="Maumus F."/>
            <person name="Guo Y.L."/>
            <person name="Steige K."/>
            <person name="Platts A.E."/>
            <person name="Escobar J.S."/>
            <person name="Newman L.K."/>
            <person name="Wang W."/>
            <person name="Mandakova T."/>
            <person name="Vello E."/>
            <person name="Smith L.M."/>
            <person name="Henz S.R."/>
            <person name="Steffen J."/>
            <person name="Takuno S."/>
            <person name="Brandvain Y."/>
            <person name="Coop G."/>
            <person name="Andolfatto P."/>
            <person name="Hu T.T."/>
            <person name="Blanchette M."/>
            <person name="Clark R.M."/>
            <person name="Quesneville H."/>
            <person name="Nordborg M."/>
            <person name="Gaut B.S."/>
            <person name="Lysak M.A."/>
            <person name="Jenkins J."/>
            <person name="Grimwood J."/>
            <person name="Chapman J."/>
            <person name="Prochnik S."/>
            <person name="Shu S."/>
            <person name="Rokhsar D."/>
            <person name="Schmutz J."/>
            <person name="Weigel D."/>
            <person name="Wright S.I."/>
        </authorList>
    </citation>
    <scope>NUCLEOTIDE SEQUENCE [LARGE SCALE GENOMIC DNA]</scope>
    <source>
        <strain evidence="3">cv. Monte Gargano</strain>
    </source>
</reference>
<dbReference type="InterPro" id="IPR050796">
    <property type="entry name" value="SCF_F-box_component"/>
</dbReference>
<dbReference type="InterPro" id="IPR036047">
    <property type="entry name" value="F-box-like_dom_sf"/>
</dbReference>
<dbReference type="CDD" id="cd22157">
    <property type="entry name" value="F-box_AtFBW1-like"/>
    <property type="match status" value="1"/>
</dbReference>
<dbReference type="STRING" id="81985.R0GDW9"/>
<dbReference type="Pfam" id="PF07734">
    <property type="entry name" value="FBA_1"/>
    <property type="match status" value="1"/>
</dbReference>
<evidence type="ECO:0000313" key="2">
    <source>
        <dbReference type="EMBL" id="EOA33831.1"/>
    </source>
</evidence>
<evidence type="ECO:0000313" key="3">
    <source>
        <dbReference type="Proteomes" id="UP000029121"/>
    </source>
</evidence>
<dbReference type="Proteomes" id="UP000029121">
    <property type="component" value="Unassembled WGS sequence"/>
</dbReference>
<accession>R0GDW9</accession>
<dbReference type="EMBL" id="KB870806">
    <property type="protein sequence ID" value="EOA33831.1"/>
    <property type="molecule type" value="Genomic_DNA"/>
</dbReference>
<dbReference type="Pfam" id="PF00646">
    <property type="entry name" value="F-box"/>
    <property type="match status" value="1"/>
</dbReference>
<dbReference type="PANTHER" id="PTHR31672:SF13">
    <property type="entry name" value="F-BOX PROTEIN CPR30-LIKE"/>
    <property type="match status" value="1"/>
</dbReference>
<dbReference type="SUPFAM" id="SSF81383">
    <property type="entry name" value="F-box domain"/>
    <property type="match status" value="1"/>
</dbReference>
<evidence type="ECO:0000259" key="1">
    <source>
        <dbReference type="PROSITE" id="PS50181"/>
    </source>
</evidence>